<evidence type="ECO:0000256" key="1">
    <source>
        <dbReference type="SAM" id="Coils"/>
    </source>
</evidence>
<reference evidence="2" key="1">
    <citation type="journal article" date="2021" name="Proc. Natl. Acad. Sci. U.S.A.">
        <title>A Catalog of Tens of Thousands of Viruses from Human Metagenomes Reveals Hidden Associations with Chronic Diseases.</title>
        <authorList>
            <person name="Tisza M.J."/>
            <person name="Buck C.B."/>
        </authorList>
    </citation>
    <scope>NUCLEOTIDE SEQUENCE</scope>
    <source>
        <strain evidence="2">CtxkP1</strain>
    </source>
</reference>
<feature type="coiled-coil region" evidence="1">
    <location>
        <begin position="26"/>
        <end position="56"/>
    </location>
</feature>
<sequence length="104" mass="12399">MEKDRATEYWDNEIKRAAEDTAKAYMEFLQAQKEEFEALNRQLDAEENNEDAETKEEACEIHRQKSFISAQKWEAYLMLSKWECITRDAAAFYKKRKASNEAYK</sequence>
<name>A0A8S5QT13_9CAUD</name>
<organism evidence="2">
    <name type="scientific">Podoviridae sp. ctxkP1</name>
    <dbReference type="NCBI Taxonomy" id="2826591"/>
    <lineage>
        <taxon>Viruses</taxon>
        <taxon>Duplodnaviria</taxon>
        <taxon>Heunggongvirae</taxon>
        <taxon>Uroviricota</taxon>
        <taxon>Caudoviricetes</taxon>
    </lineage>
</organism>
<proteinExistence type="predicted"/>
<accession>A0A8S5QT13</accession>
<keyword evidence="1" id="KW-0175">Coiled coil</keyword>
<protein>
    <submittedName>
        <fullName evidence="2">Uncharacterized protein</fullName>
    </submittedName>
</protein>
<evidence type="ECO:0000313" key="2">
    <source>
        <dbReference type="EMBL" id="DAE21877.1"/>
    </source>
</evidence>
<dbReference type="EMBL" id="BK015719">
    <property type="protein sequence ID" value="DAE21877.1"/>
    <property type="molecule type" value="Genomic_DNA"/>
</dbReference>